<reference evidence="8" key="2">
    <citation type="submission" date="2017-06" db="EMBL/GenBank/DDBJ databases">
        <title>WGS assembly of Brachypodium distachyon.</title>
        <authorList>
            <consortium name="The International Brachypodium Initiative"/>
            <person name="Lucas S."/>
            <person name="Harmon-Smith M."/>
            <person name="Lail K."/>
            <person name="Tice H."/>
            <person name="Grimwood J."/>
            <person name="Bruce D."/>
            <person name="Barry K."/>
            <person name="Shu S."/>
            <person name="Lindquist E."/>
            <person name="Wang M."/>
            <person name="Pitluck S."/>
            <person name="Vogel J.P."/>
            <person name="Garvin D.F."/>
            <person name="Mockler T.C."/>
            <person name="Schmutz J."/>
            <person name="Rokhsar D."/>
            <person name="Bevan M.W."/>
        </authorList>
    </citation>
    <scope>NUCLEOTIDE SEQUENCE</scope>
    <source>
        <strain evidence="8">Bd21</strain>
    </source>
</reference>
<feature type="region of interest" description="Disordered" evidence="7">
    <location>
        <begin position="393"/>
        <end position="416"/>
    </location>
</feature>
<evidence type="ECO:0000313" key="9">
    <source>
        <dbReference type="EnsemblPlants" id="KQJ91251"/>
    </source>
</evidence>
<dbReference type="EnsemblPlants" id="KQJ91251">
    <property type="protein sequence ID" value="KQJ91251"/>
    <property type="gene ID" value="BRADI_4g36570v3"/>
</dbReference>
<gene>
    <name evidence="9" type="primary">LOC100835981</name>
    <name evidence="6" type="synonym">MED4</name>
    <name evidence="8" type="ORF">BRADI_4g36570v3</name>
</gene>
<dbReference type="OrthoDB" id="1929813at2759"/>
<dbReference type="GO" id="GO:0003712">
    <property type="term" value="F:transcription coregulator activity"/>
    <property type="evidence" value="ECO:0000318"/>
    <property type="project" value="GO_Central"/>
</dbReference>
<evidence type="ECO:0000256" key="2">
    <source>
        <dbReference type="ARBA" id="ARBA00009626"/>
    </source>
</evidence>
<proteinExistence type="inferred from homology"/>
<dbReference type="RefSeq" id="XP_003578536.1">
    <property type="nucleotide sequence ID" value="XM_003578488.4"/>
</dbReference>
<dbReference type="Pfam" id="PF10018">
    <property type="entry name" value="Med4"/>
    <property type="match status" value="1"/>
</dbReference>
<comment type="function">
    <text evidence="6">Component of the Mediator complex, a coactivator involved in the regulated transcription of nearly all RNA polymerase II-dependent genes. Mediator functions as a bridge to convey information from gene-specific regulatory proteins to the basal RNA polymerase II transcription machinery. Mediator is recruited to promoters by direct interactions with regulatory proteins and serves as a scaffold for the assembly of a functional preinitiation complex with RNA polymerase II and the general transcription factors.</text>
</comment>
<feature type="region of interest" description="Disordered" evidence="7">
    <location>
        <begin position="196"/>
        <end position="219"/>
    </location>
</feature>
<dbReference type="eggNOG" id="ENOG502QQ6I">
    <property type="taxonomic scope" value="Eukaryota"/>
</dbReference>
<keyword evidence="4 6" id="KW-0804">Transcription</keyword>
<dbReference type="HOGENOM" id="CLU_057409_1_0_1"/>
<evidence type="ECO:0000256" key="5">
    <source>
        <dbReference type="ARBA" id="ARBA00023242"/>
    </source>
</evidence>
<dbReference type="STRING" id="15368.I1ISB3"/>
<evidence type="ECO:0000256" key="6">
    <source>
        <dbReference type="RuleBase" id="RU364141"/>
    </source>
</evidence>
<keyword evidence="3 6" id="KW-0805">Transcription regulation</keyword>
<comment type="subcellular location">
    <subcellularLocation>
        <location evidence="1 6">Nucleus</location>
    </subcellularLocation>
</comment>
<reference evidence="8 9" key="1">
    <citation type="journal article" date="2010" name="Nature">
        <title>Genome sequencing and analysis of the model grass Brachypodium distachyon.</title>
        <authorList>
            <consortium name="International Brachypodium Initiative"/>
        </authorList>
    </citation>
    <scope>NUCLEOTIDE SEQUENCE [LARGE SCALE GENOMIC DNA]</scope>
    <source>
        <strain evidence="8">Bd21</strain>
        <strain evidence="9">cv. Bd21</strain>
    </source>
</reference>
<feature type="compositionally biased region" description="Low complexity" evidence="7">
    <location>
        <begin position="29"/>
        <end position="52"/>
    </location>
</feature>
<reference evidence="9" key="3">
    <citation type="submission" date="2018-08" db="UniProtKB">
        <authorList>
            <consortium name="EnsemblPlants"/>
        </authorList>
    </citation>
    <scope>IDENTIFICATION</scope>
    <source>
        <strain evidence="9">cv. Bd21</strain>
    </source>
</reference>
<dbReference type="PANTHER" id="PTHR13208:SF2">
    <property type="entry name" value="MEDIATOR OF RNA POLYMERASE II TRANSCRIPTION SUBUNIT 4"/>
    <property type="match status" value="1"/>
</dbReference>
<dbReference type="AlphaFoldDB" id="I1ISB3"/>
<evidence type="ECO:0000313" key="10">
    <source>
        <dbReference type="Proteomes" id="UP000008810"/>
    </source>
</evidence>
<evidence type="ECO:0000256" key="3">
    <source>
        <dbReference type="ARBA" id="ARBA00023015"/>
    </source>
</evidence>
<dbReference type="GO" id="GO:0016592">
    <property type="term" value="C:mediator complex"/>
    <property type="evidence" value="ECO:0007669"/>
    <property type="project" value="EnsemblPlants"/>
</dbReference>
<evidence type="ECO:0000313" key="8">
    <source>
        <dbReference type="EMBL" id="KQJ91251.1"/>
    </source>
</evidence>
<organism evidence="9">
    <name type="scientific">Brachypodium distachyon</name>
    <name type="common">Purple false brome</name>
    <name type="synonym">Trachynia distachya</name>
    <dbReference type="NCBI Taxonomy" id="15368"/>
    <lineage>
        <taxon>Eukaryota</taxon>
        <taxon>Viridiplantae</taxon>
        <taxon>Streptophyta</taxon>
        <taxon>Embryophyta</taxon>
        <taxon>Tracheophyta</taxon>
        <taxon>Spermatophyta</taxon>
        <taxon>Magnoliopsida</taxon>
        <taxon>Liliopsida</taxon>
        <taxon>Poales</taxon>
        <taxon>Poaceae</taxon>
        <taxon>BOP clade</taxon>
        <taxon>Pooideae</taxon>
        <taxon>Stipodae</taxon>
        <taxon>Brachypodieae</taxon>
        <taxon>Brachypodium</taxon>
    </lineage>
</organism>
<keyword evidence="10" id="KW-1185">Reference proteome</keyword>
<protein>
    <recommendedName>
        <fullName evidence="6">Mediator of RNA polymerase II transcription subunit 4</fullName>
    </recommendedName>
    <alternativeName>
        <fullName evidence="6">Mediator complex subunit 4</fullName>
    </alternativeName>
</protein>
<sequence>MMQSHMPSPARLGMTASSPSLPPNPAPVNPTSSPPQASSSSSAAAPGAGVPTATLTTSPSLLPLLPPLPRAQSLLHIMSSLAANLFELSPNRTAWISSYRGSLPTFLPSSSTSGMPPPLPTPVSNTKEAMSLLTSVQTQLFETVTELQETLDLQDARARLVREARAKDAALLAFAKKLREAHHVLDRLVDDYADYRRDPKRPRGAPVVDEPEPVSHGDFGASLHSKLKLDDILTYAHRISYTTFAPPEHGAGMPLRGALPPAPQDNELRMSQLYQFADLDVGVPKKPLETKDGAAVETEATPLFEPPQEEPPRPSMLPITVPPGWPKGLPKDLPVDIPLPPPGWKPGDPIELGGIMASVKAEEPRPSMPMPVGVQPIVPRAQEPIQVAAVELDINISSSSDEYSSDVGSSEEDDED</sequence>
<comment type="subunit">
    <text evidence="6">Component of the Mediator complex.</text>
</comment>
<name>I1ISB3_BRADI</name>
<feature type="compositionally biased region" description="Low complexity" evidence="7">
    <location>
        <begin position="397"/>
        <end position="408"/>
    </location>
</feature>
<dbReference type="Proteomes" id="UP000008810">
    <property type="component" value="Chromosome 4"/>
</dbReference>
<dbReference type="GO" id="GO:0006357">
    <property type="term" value="P:regulation of transcription by RNA polymerase II"/>
    <property type="evidence" value="ECO:0000318"/>
    <property type="project" value="GO_Central"/>
</dbReference>
<dbReference type="GeneID" id="100835981"/>
<accession>I1ISB3</accession>
<keyword evidence="6" id="KW-0010">Activator</keyword>
<dbReference type="InterPro" id="IPR019258">
    <property type="entry name" value="Mediator_Med4"/>
</dbReference>
<feature type="region of interest" description="Disordered" evidence="7">
    <location>
        <begin position="1"/>
        <end position="52"/>
    </location>
</feature>
<dbReference type="PANTHER" id="PTHR13208">
    <property type="entry name" value="MEDIATOR OF RNA POLYMERASE II TRANSCRIPTION SUBUNIT 4"/>
    <property type="match status" value="1"/>
</dbReference>
<evidence type="ECO:0000256" key="4">
    <source>
        <dbReference type="ARBA" id="ARBA00023163"/>
    </source>
</evidence>
<dbReference type="EMBL" id="CM000883">
    <property type="protein sequence ID" value="KQJ91251.1"/>
    <property type="molecule type" value="Genomic_DNA"/>
</dbReference>
<keyword evidence="5 6" id="KW-0539">Nucleus</keyword>
<evidence type="ECO:0000256" key="1">
    <source>
        <dbReference type="ARBA" id="ARBA00004123"/>
    </source>
</evidence>
<dbReference type="KEGG" id="bdi:100835981"/>
<dbReference type="OMA" id="NPDMQDE"/>
<dbReference type="GO" id="GO:0070847">
    <property type="term" value="C:core mediator complex"/>
    <property type="evidence" value="ECO:0000318"/>
    <property type="project" value="GO_Central"/>
</dbReference>
<comment type="similarity">
    <text evidence="2 6">Belongs to the Mediator complex subunit 4 family.</text>
</comment>
<evidence type="ECO:0000256" key="7">
    <source>
        <dbReference type="SAM" id="MobiDB-lite"/>
    </source>
</evidence>
<dbReference type="Gramene" id="KQJ91251">
    <property type="protein sequence ID" value="KQJ91251"/>
    <property type="gene ID" value="BRADI_4g36570v3"/>
</dbReference>